<proteinExistence type="predicted"/>
<keyword evidence="1" id="KW-0812">Transmembrane</keyword>
<feature type="transmembrane region" description="Helical" evidence="1">
    <location>
        <begin position="51"/>
        <end position="70"/>
    </location>
</feature>
<reference evidence="2 3" key="1">
    <citation type="submission" date="2024-01" db="EMBL/GenBank/DDBJ databases">
        <title>The genomes of 5 underutilized Papilionoideae crops provide insights into root nodulation and disease resistanc.</title>
        <authorList>
            <person name="Yuan L."/>
        </authorList>
    </citation>
    <scope>NUCLEOTIDE SEQUENCE [LARGE SCALE GENOMIC DNA]</scope>
    <source>
        <strain evidence="2">ZHUSHIDOU_FW_LH</strain>
        <tissue evidence="2">Leaf</tissue>
    </source>
</reference>
<protein>
    <submittedName>
        <fullName evidence="2">Uncharacterized protein</fullName>
    </submittedName>
</protein>
<keyword evidence="3" id="KW-1185">Reference proteome</keyword>
<evidence type="ECO:0000256" key="1">
    <source>
        <dbReference type="SAM" id="Phobius"/>
    </source>
</evidence>
<sequence length="71" mass="8351">MHFHANDTMKEQVDATYTHNIERLVKKVCVLAQERGETHEKCCLRASSLQCLSAMVWFMVEFSTFLLILMW</sequence>
<keyword evidence="1" id="KW-0472">Membrane</keyword>
<gene>
    <name evidence="2" type="ORF">RIF29_39815</name>
</gene>
<dbReference type="PANTHER" id="PTHR46087:SF11">
    <property type="entry name" value="PROTEIN SEMI-ROLLED LEAF 2"/>
    <property type="match status" value="1"/>
</dbReference>
<evidence type="ECO:0000313" key="3">
    <source>
        <dbReference type="Proteomes" id="UP001372338"/>
    </source>
</evidence>
<name>A0AAN9E2P9_CROPI</name>
<organism evidence="2 3">
    <name type="scientific">Crotalaria pallida</name>
    <name type="common">Smooth rattlebox</name>
    <name type="synonym">Crotalaria striata</name>
    <dbReference type="NCBI Taxonomy" id="3830"/>
    <lineage>
        <taxon>Eukaryota</taxon>
        <taxon>Viridiplantae</taxon>
        <taxon>Streptophyta</taxon>
        <taxon>Embryophyta</taxon>
        <taxon>Tracheophyta</taxon>
        <taxon>Spermatophyta</taxon>
        <taxon>Magnoliopsida</taxon>
        <taxon>eudicotyledons</taxon>
        <taxon>Gunneridae</taxon>
        <taxon>Pentapetalae</taxon>
        <taxon>rosids</taxon>
        <taxon>fabids</taxon>
        <taxon>Fabales</taxon>
        <taxon>Fabaceae</taxon>
        <taxon>Papilionoideae</taxon>
        <taxon>50 kb inversion clade</taxon>
        <taxon>genistoids sensu lato</taxon>
        <taxon>core genistoids</taxon>
        <taxon>Crotalarieae</taxon>
        <taxon>Crotalaria</taxon>
    </lineage>
</organism>
<accession>A0AAN9E2P9</accession>
<dbReference type="AlphaFoldDB" id="A0AAN9E2P9"/>
<dbReference type="EMBL" id="JAYWIO010000008">
    <property type="protein sequence ID" value="KAK7244986.1"/>
    <property type="molecule type" value="Genomic_DNA"/>
</dbReference>
<dbReference type="PANTHER" id="PTHR46087">
    <property type="entry name" value="PUTATIVE, EXPRESSED-RELATED"/>
    <property type="match status" value="1"/>
</dbReference>
<evidence type="ECO:0000313" key="2">
    <source>
        <dbReference type="EMBL" id="KAK7244986.1"/>
    </source>
</evidence>
<dbReference type="InterPro" id="IPR055296">
    <property type="entry name" value="SRL2-like"/>
</dbReference>
<dbReference type="Proteomes" id="UP001372338">
    <property type="component" value="Unassembled WGS sequence"/>
</dbReference>
<keyword evidence="1" id="KW-1133">Transmembrane helix</keyword>
<comment type="caution">
    <text evidence="2">The sequence shown here is derived from an EMBL/GenBank/DDBJ whole genome shotgun (WGS) entry which is preliminary data.</text>
</comment>